<gene>
    <name evidence="2" type="ORF">NE237_023013</name>
</gene>
<proteinExistence type="predicted"/>
<evidence type="ECO:0000256" key="1">
    <source>
        <dbReference type="SAM" id="MobiDB-lite"/>
    </source>
</evidence>
<accession>A0A9Q0HC23</accession>
<protein>
    <submittedName>
        <fullName evidence="2">Uncharacterized protein</fullName>
    </submittedName>
</protein>
<feature type="compositionally biased region" description="Polar residues" evidence="1">
    <location>
        <begin position="1"/>
        <end position="20"/>
    </location>
</feature>
<evidence type="ECO:0000313" key="2">
    <source>
        <dbReference type="EMBL" id="KAJ4963074.1"/>
    </source>
</evidence>
<reference evidence="2" key="1">
    <citation type="journal article" date="2023" name="Plant J.">
        <title>The genome of the king protea, Protea cynaroides.</title>
        <authorList>
            <person name="Chang J."/>
            <person name="Duong T.A."/>
            <person name="Schoeman C."/>
            <person name="Ma X."/>
            <person name="Roodt D."/>
            <person name="Barker N."/>
            <person name="Li Z."/>
            <person name="Van de Peer Y."/>
            <person name="Mizrachi E."/>
        </authorList>
    </citation>
    <scope>NUCLEOTIDE SEQUENCE</scope>
    <source>
        <tissue evidence="2">Young leaves</tissue>
    </source>
</reference>
<evidence type="ECO:0000313" key="3">
    <source>
        <dbReference type="Proteomes" id="UP001141806"/>
    </source>
</evidence>
<dbReference type="EMBL" id="JAMYWD010000008">
    <property type="protein sequence ID" value="KAJ4963074.1"/>
    <property type="molecule type" value="Genomic_DNA"/>
</dbReference>
<keyword evidence="3" id="KW-1185">Reference proteome</keyword>
<feature type="region of interest" description="Disordered" evidence="1">
    <location>
        <begin position="1"/>
        <end position="28"/>
    </location>
</feature>
<dbReference type="Proteomes" id="UP001141806">
    <property type="component" value="Unassembled WGS sequence"/>
</dbReference>
<name>A0A9Q0HC23_9MAGN</name>
<comment type="caution">
    <text evidence="2">The sequence shown here is derived from an EMBL/GenBank/DDBJ whole genome shotgun (WGS) entry which is preliminary data.</text>
</comment>
<organism evidence="2 3">
    <name type="scientific">Protea cynaroides</name>
    <dbReference type="NCBI Taxonomy" id="273540"/>
    <lineage>
        <taxon>Eukaryota</taxon>
        <taxon>Viridiplantae</taxon>
        <taxon>Streptophyta</taxon>
        <taxon>Embryophyta</taxon>
        <taxon>Tracheophyta</taxon>
        <taxon>Spermatophyta</taxon>
        <taxon>Magnoliopsida</taxon>
        <taxon>Proteales</taxon>
        <taxon>Proteaceae</taxon>
        <taxon>Protea</taxon>
    </lineage>
</organism>
<sequence>MEPSLSASSSREGPTATSGASGPPVLSSSKVMLSSSLDTAQEVLVINEEEDPSLQFDTQLTLVFLSAEPSSTGSMGVSSTTTVCSTVPMVSPGTGVIGPPVLEQELPNYPQATLPAFSDISSTCGVEIVVPSPLSGPERI</sequence>
<dbReference type="AlphaFoldDB" id="A0A9Q0HC23"/>